<feature type="non-terminal residue" evidence="1">
    <location>
        <position position="1"/>
    </location>
</feature>
<evidence type="ECO:0000313" key="1">
    <source>
        <dbReference type="EMBL" id="AAL87704.1"/>
    </source>
</evidence>
<dbReference type="AlphaFoldDB" id="Q8RN76"/>
<feature type="non-terminal residue" evidence="1">
    <location>
        <position position="56"/>
    </location>
</feature>
<dbReference type="EMBL" id="AF485828">
    <property type="protein sequence ID" value="AAL87704.1"/>
    <property type="molecule type" value="Genomic_DNA"/>
</dbReference>
<gene>
    <name evidence="1" type="primary">emm</name>
</gene>
<proteinExistence type="predicted"/>
<name>Q8RN76_STREQ</name>
<accession>Q8RN76</accession>
<sequence length="56" mass="6425">LGAGLANQAEVKANEYNNWLKTSEEKRTHNLQHNLSNLKVSVRRLEDYMNGLLSQK</sequence>
<protein>
    <submittedName>
        <fullName evidence="1">M protein</fullName>
    </submittedName>
</protein>
<organism evidence="1">
    <name type="scientific">Streptococcus dysgalactiae subsp. equisimilis</name>
    <name type="common">Streptococcus equisimilis</name>
    <dbReference type="NCBI Taxonomy" id="119602"/>
    <lineage>
        <taxon>Bacteria</taxon>
        <taxon>Bacillati</taxon>
        <taxon>Bacillota</taxon>
        <taxon>Bacilli</taxon>
        <taxon>Lactobacillales</taxon>
        <taxon>Streptococcaceae</taxon>
        <taxon>Streptococcus</taxon>
    </lineage>
</organism>
<reference evidence="1" key="1">
    <citation type="submission" date="2002-02" db="EMBL/GenBank/DDBJ databases">
        <title>Novel emm gene of GGS.</title>
        <authorList>
            <person name="Pimtanothai N."/>
            <person name="Orataiwun P."/>
            <person name="Nunthapisud P."/>
        </authorList>
    </citation>
    <scope>NUCLEOTIDE SEQUENCE</scope>
    <source>
        <strain evidence="1">NSRT25</strain>
    </source>
</reference>